<proteinExistence type="predicted"/>
<accession>M5U960</accession>
<dbReference type="Proteomes" id="UP000011885">
    <property type="component" value="Unassembled WGS sequence"/>
</dbReference>
<evidence type="ECO:0000313" key="1">
    <source>
        <dbReference type="EMBL" id="EMI57970.1"/>
    </source>
</evidence>
<organism evidence="1 2">
    <name type="scientific">Rhodopirellula sallentina SM41</name>
    <dbReference type="NCBI Taxonomy" id="1263870"/>
    <lineage>
        <taxon>Bacteria</taxon>
        <taxon>Pseudomonadati</taxon>
        <taxon>Planctomycetota</taxon>
        <taxon>Planctomycetia</taxon>
        <taxon>Pirellulales</taxon>
        <taxon>Pirellulaceae</taxon>
        <taxon>Rhodopirellula</taxon>
    </lineage>
</organism>
<sequence length="85" mass="9920">MHDSSSRSLVFDPHTEQTTMNIAKFEDLLGLYLDEGLSNESMEEFEQMLLQSAEARRTFSEQMNLHAMLREFFRPTSVVQNRFTA</sequence>
<gene>
    <name evidence="1" type="ORF">RSSM_00610</name>
</gene>
<keyword evidence="2" id="KW-1185">Reference proteome</keyword>
<protein>
    <recommendedName>
        <fullName evidence="3">Zinc-finger domain-containing protein</fullName>
    </recommendedName>
</protein>
<name>M5U960_9BACT</name>
<dbReference type="PATRIC" id="fig|1263870.3.peg.670"/>
<reference evidence="1 2" key="1">
    <citation type="journal article" date="2013" name="Mar. Genomics">
        <title>Expression of sulfatases in Rhodopirellula baltica and the diversity of sulfatases in the genus Rhodopirellula.</title>
        <authorList>
            <person name="Wegner C.E."/>
            <person name="Richter-Heitmann T."/>
            <person name="Klindworth A."/>
            <person name="Klockow C."/>
            <person name="Richter M."/>
            <person name="Achstetter T."/>
            <person name="Glockner F.O."/>
            <person name="Harder J."/>
        </authorList>
    </citation>
    <scope>NUCLEOTIDE SEQUENCE [LARGE SCALE GENOMIC DNA]</scope>
    <source>
        <strain evidence="1 2">SM41</strain>
    </source>
</reference>
<dbReference type="AlphaFoldDB" id="M5U960"/>
<dbReference type="EMBL" id="ANOH01000050">
    <property type="protein sequence ID" value="EMI57970.1"/>
    <property type="molecule type" value="Genomic_DNA"/>
</dbReference>
<evidence type="ECO:0000313" key="2">
    <source>
        <dbReference type="Proteomes" id="UP000011885"/>
    </source>
</evidence>
<evidence type="ECO:0008006" key="3">
    <source>
        <dbReference type="Google" id="ProtNLM"/>
    </source>
</evidence>
<comment type="caution">
    <text evidence="1">The sequence shown here is derived from an EMBL/GenBank/DDBJ whole genome shotgun (WGS) entry which is preliminary data.</text>
</comment>